<dbReference type="InterPro" id="IPR055270">
    <property type="entry name" value="Glyco_tran_10_C"/>
</dbReference>
<proteinExistence type="inferred from homology"/>
<feature type="domain" description="Fucosyltransferase C-terminal" evidence="13">
    <location>
        <begin position="207"/>
        <end position="376"/>
    </location>
</feature>
<sequence>MFNVLPLPENPEKSSKEKAWSADPIITSNEPFASTKKISNDVPISRSMKIILMWNEWNSMMAEPFSKIQCPKTSCIFTSDVSMIHQSDVVVLHFDTLNDFPVNRQAHQRFVFYHLESPENTASVLMDDRRFRFDYFNWTMTYRRDSDIFLRDYYGSIVSKVPTNGSNRDHRYKYDTAGKRNHSNNILEETREATSKFSKKSLVELIRRKSKMIMWLVGNCFTTIRREEYVRKLSKYVDIDIFGKCTQNCPSNCDEMIRNNYKFYLAFENSWCPDYITEKFSRPLLYDAIPIVLGGADYKYFAPPNSYINARDFSSPKDLAEYLIMLNSTDELYAGYFSWKNEYYLSVPDMYGWCELCMKAHDSNLPSKIYHDIKKWWMVDGGKCEFDTTNLF</sequence>
<keyword evidence="9 12" id="KW-0333">Golgi apparatus</keyword>
<evidence type="ECO:0000259" key="14">
    <source>
        <dbReference type="Pfam" id="PF17039"/>
    </source>
</evidence>
<evidence type="ECO:0000256" key="5">
    <source>
        <dbReference type="ARBA" id="ARBA00022679"/>
    </source>
</evidence>
<comment type="pathway">
    <text evidence="2">Protein modification; protein glycosylation.</text>
</comment>
<protein>
    <recommendedName>
        <fullName evidence="12">Fucosyltransferase</fullName>
        <ecNumber evidence="12">2.4.1.-</ecNumber>
    </recommendedName>
</protein>
<dbReference type="AlphaFoldDB" id="A0A8J2RTG3"/>
<dbReference type="GO" id="GO:0032580">
    <property type="term" value="C:Golgi cisterna membrane"/>
    <property type="evidence" value="ECO:0007669"/>
    <property type="project" value="UniProtKB-SubCell"/>
</dbReference>
<comment type="subcellular location">
    <subcellularLocation>
        <location evidence="1 12">Golgi apparatus</location>
        <location evidence="1 12">Golgi stack membrane</location>
        <topology evidence="1 12">Single-pass type II membrane protein</topology>
    </subcellularLocation>
</comment>
<evidence type="ECO:0000256" key="7">
    <source>
        <dbReference type="ARBA" id="ARBA00022968"/>
    </source>
</evidence>
<dbReference type="GO" id="GO:0008417">
    <property type="term" value="F:fucosyltransferase activity"/>
    <property type="evidence" value="ECO:0007669"/>
    <property type="project" value="InterPro"/>
</dbReference>
<dbReference type="InterPro" id="IPR031481">
    <property type="entry name" value="Glyco_tran_10_N"/>
</dbReference>
<name>A0A8J2RTG3_9CRUS</name>
<dbReference type="EC" id="2.4.1.-" evidence="12"/>
<dbReference type="Gene3D" id="3.40.50.11660">
    <property type="entry name" value="Glycosyl transferase family 10, C-terminal domain"/>
    <property type="match status" value="1"/>
</dbReference>
<dbReference type="Proteomes" id="UP000789390">
    <property type="component" value="Unassembled WGS sequence"/>
</dbReference>
<dbReference type="InterPro" id="IPR038577">
    <property type="entry name" value="GT10-like_C_sf"/>
</dbReference>
<dbReference type="PANTHER" id="PTHR48438">
    <property type="entry name" value="ALPHA-(1,3)-FUCOSYLTRANSFERASE C-RELATED"/>
    <property type="match status" value="1"/>
</dbReference>
<evidence type="ECO:0000256" key="10">
    <source>
        <dbReference type="ARBA" id="ARBA00023136"/>
    </source>
</evidence>
<evidence type="ECO:0000313" key="15">
    <source>
        <dbReference type="EMBL" id="CAH0102663.1"/>
    </source>
</evidence>
<dbReference type="SUPFAM" id="SSF53756">
    <property type="entry name" value="UDP-Glycosyltransferase/glycogen phosphorylase"/>
    <property type="match status" value="1"/>
</dbReference>
<keyword evidence="10" id="KW-0472">Membrane</keyword>
<gene>
    <name evidence="15" type="ORF">DGAL_LOCUS5106</name>
</gene>
<evidence type="ECO:0000256" key="2">
    <source>
        <dbReference type="ARBA" id="ARBA00004922"/>
    </source>
</evidence>
<dbReference type="InterPro" id="IPR001503">
    <property type="entry name" value="Glyco_trans_10"/>
</dbReference>
<keyword evidence="6 12" id="KW-0812">Transmembrane</keyword>
<organism evidence="15 16">
    <name type="scientific">Daphnia galeata</name>
    <dbReference type="NCBI Taxonomy" id="27404"/>
    <lineage>
        <taxon>Eukaryota</taxon>
        <taxon>Metazoa</taxon>
        <taxon>Ecdysozoa</taxon>
        <taxon>Arthropoda</taxon>
        <taxon>Crustacea</taxon>
        <taxon>Branchiopoda</taxon>
        <taxon>Diplostraca</taxon>
        <taxon>Cladocera</taxon>
        <taxon>Anomopoda</taxon>
        <taxon>Daphniidae</taxon>
        <taxon>Daphnia</taxon>
    </lineage>
</organism>
<accession>A0A8J2RTG3</accession>
<dbReference type="PANTHER" id="PTHR48438:SF1">
    <property type="entry name" value="ALPHA-(1,3)-FUCOSYLTRANSFERASE C-RELATED"/>
    <property type="match status" value="1"/>
</dbReference>
<evidence type="ECO:0000256" key="1">
    <source>
        <dbReference type="ARBA" id="ARBA00004447"/>
    </source>
</evidence>
<evidence type="ECO:0000256" key="3">
    <source>
        <dbReference type="ARBA" id="ARBA00008919"/>
    </source>
</evidence>
<dbReference type="OrthoDB" id="427096at2759"/>
<evidence type="ECO:0000256" key="11">
    <source>
        <dbReference type="ARBA" id="ARBA00023180"/>
    </source>
</evidence>
<evidence type="ECO:0000256" key="8">
    <source>
        <dbReference type="ARBA" id="ARBA00022989"/>
    </source>
</evidence>
<keyword evidence="5 12" id="KW-0808">Transferase</keyword>
<keyword evidence="8" id="KW-1133">Transmembrane helix</keyword>
<evidence type="ECO:0000256" key="12">
    <source>
        <dbReference type="RuleBase" id="RU003832"/>
    </source>
</evidence>
<dbReference type="Pfam" id="PF17039">
    <property type="entry name" value="Glyco_tran_10_N"/>
    <property type="match status" value="1"/>
</dbReference>
<reference evidence="15" key="1">
    <citation type="submission" date="2021-11" db="EMBL/GenBank/DDBJ databases">
        <authorList>
            <person name="Schell T."/>
        </authorList>
    </citation>
    <scope>NUCLEOTIDE SEQUENCE</scope>
    <source>
        <strain evidence="15">M5</strain>
    </source>
</reference>
<evidence type="ECO:0000256" key="9">
    <source>
        <dbReference type="ARBA" id="ARBA00023034"/>
    </source>
</evidence>
<keyword evidence="16" id="KW-1185">Reference proteome</keyword>
<comment type="similarity">
    <text evidence="3 12">Belongs to the glycosyltransferase 10 family.</text>
</comment>
<evidence type="ECO:0000259" key="13">
    <source>
        <dbReference type="Pfam" id="PF00852"/>
    </source>
</evidence>
<keyword evidence="4 12" id="KW-0328">Glycosyltransferase</keyword>
<keyword evidence="7" id="KW-0735">Signal-anchor</keyword>
<evidence type="ECO:0000256" key="6">
    <source>
        <dbReference type="ARBA" id="ARBA00022692"/>
    </source>
</evidence>
<dbReference type="EMBL" id="CAKKLH010000090">
    <property type="protein sequence ID" value="CAH0102663.1"/>
    <property type="molecule type" value="Genomic_DNA"/>
</dbReference>
<comment type="caution">
    <text evidence="15">The sequence shown here is derived from an EMBL/GenBank/DDBJ whole genome shotgun (WGS) entry which is preliminary data.</text>
</comment>
<dbReference type="UniPathway" id="UPA00378"/>
<dbReference type="Pfam" id="PF00852">
    <property type="entry name" value="Glyco_transf_10"/>
    <property type="match status" value="1"/>
</dbReference>
<evidence type="ECO:0000256" key="4">
    <source>
        <dbReference type="ARBA" id="ARBA00022676"/>
    </source>
</evidence>
<feature type="domain" description="Fucosyltransferase N-terminal" evidence="14">
    <location>
        <begin position="47"/>
        <end position="150"/>
    </location>
</feature>
<keyword evidence="11" id="KW-0325">Glycoprotein</keyword>
<evidence type="ECO:0000313" key="16">
    <source>
        <dbReference type="Proteomes" id="UP000789390"/>
    </source>
</evidence>